<dbReference type="PANTHER" id="PTHR43372:SF4">
    <property type="entry name" value="FATTY-ACID AMIDE HYDROLASE 2"/>
    <property type="match status" value="1"/>
</dbReference>
<gene>
    <name evidence="2" type="ORF">ASIM_LOCUS1248</name>
</gene>
<evidence type="ECO:0000313" key="2">
    <source>
        <dbReference type="EMBL" id="VDK18562.1"/>
    </source>
</evidence>
<dbReference type="Gene3D" id="3.90.1300.10">
    <property type="entry name" value="Amidase signature (AS) domain"/>
    <property type="match status" value="1"/>
</dbReference>
<keyword evidence="3" id="KW-1185">Reference proteome</keyword>
<proteinExistence type="predicted"/>
<reference evidence="4" key="1">
    <citation type="submission" date="2017-02" db="UniProtKB">
        <authorList>
            <consortium name="WormBaseParasite"/>
        </authorList>
    </citation>
    <scope>IDENTIFICATION</scope>
</reference>
<feature type="domain" description="Amidase" evidence="1">
    <location>
        <begin position="4"/>
        <end position="238"/>
    </location>
</feature>
<dbReference type="PANTHER" id="PTHR43372">
    <property type="entry name" value="FATTY-ACID AMIDE HYDROLASE"/>
    <property type="match status" value="1"/>
</dbReference>
<dbReference type="InterPro" id="IPR052739">
    <property type="entry name" value="FAAH2"/>
</dbReference>
<evidence type="ECO:0000313" key="4">
    <source>
        <dbReference type="WBParaSite" id="ASIM_0000136601-mRNA-1"/>
    </source>
</evidence>
<dbReference type="Pfam" id="PF01425">
    <property type="entry name" value="Amidase"/>
    <property type="match status" value="1"/>
</dbReference>
<name>A0A0M3J1G5_ANISI</name>
<dbReference type="SUPFAM" id="SSF75304">
    <property type="entry name" value="Amidase signature (AS) enzymes"/>
    <property type="match status" value="1"/>
</dbReference>
<dbReference type="GO" id="GO:0012505">
    <property type="term" value="C:endomembrane system"/>
    <property type="evidence" value="ECO:0007669"/>
    <property type="project" value="TreeGrafter"/>
</dbReference>
<dbReference type="InterPro" id="IPR036928">
    <property type="entry name" value="AS_sf"/>
</dbReference>
<dbReference type="EMBL" id="UYRR01001227">
    <property type="protein sequence ID" value="VDK18562.1"/>
    <property type="molecule type" value="Genomic_DNA"/>
</dbReference>
<evidence type="ECO:0000259" key="1">
    <source>
        <dbReference type="Pfam" id="PF01425"/>
    </source>
</evidence>
<protein>
    <submittedName>
        <fullName evidence="4">Fatty-acid amide hydrolase 2 (inferred by orthology to a human protein)</fullName>
    </submittedName>
</protein>
<organism evidence="4">
    <name type="scientific">Anisakis simplex</name>
    <name type="common">Herring worm</name>
    <dbReference type="NCBI Taxonomy" id="6269"/>
    <lineage>
        <taxon>Eukaryota</taxon>
        <taxon>Metazoa</taxon>
        <taxon>Ecdysozoa</taxon>
        <taxon>Nematoda</taxon>
        <taxon>Chromadorea</taxon>
        <taxon>Rhabditida</taxon>
        <taxon>Spirurina</taxon>
        <taxon>Ascaridomorpha</taxon>
        <taxon>Ascaridoidea</taxon>
        <taxon>Anisakidae</taxon>
        <taxon>Anisakis</taxon>
        <taxon>Anisakis simplex complex</taxon>
    </lineage>
</organism>
<accession>A0A0M3J1G5</accession>
<reference evidence="2 3" key="2">
    <citation type="submission" date="2018-11" db="EMBL/GenBank/DDBJ databases">
        <authorList>
            <consortium name="Pathogen Informatics"/>
        </authorList>
    </citation>
    <scope>NUCLEOTIDE SEQUENCE [LARGE SCALE GENOMIC DNA]</scope>
</reference>
<dbReference type="Proteomes" id="UP000267096">
    <property type="component" value="Unassembled WGS sequence"/>
</dbReference>
<sequence>MLRIGPICRYAEDLPIILKVIVSDDKLESLQLNKSTDLKTLRVFYMNGISNCFVEPLGSECSNALKLAVEHFERKYDICAIRVDLPLVHNALDFYFTSMNVPGEPAMTDMDCAMEFIKLLFGKSEHMFATISQALIENHPMYSEDRKRMIMADRDRLRREVCDLLQDDGILLFPSFPTLAPFHNQPLLTPFNFLYTAIWNTLTLPVLQCPLGLSTDDPSNRLPTGVQVVGSPLSDHLLMAVAQDLEEAFGGWAVPQSVVVNE</sequence>
<dbReference type="OrthoDB" id="6428749at2759"/>
<evidence type="ECO:0000313" key="3">
    <source>
        <dbReference type="Proteomes" id="UP000267096"/>
    </source>
</evidence>
<dbReference type="WBParaSite" id="ASIM_0000136601-mRNA-1">
    <property type="protein sequence ID" value="ASIM_0000136601-mRNA-1"/>
    <property type="gene ID" value="ASIM_0000136601"/>
</dbReference>
<dbReference type="AlphaFoldDB" id="A0A0M3J1G5"/>
<dbReference type="InterPro" id="IPR023631">
    <property type="entry name" value="Amidase_dom"/>
</dbReference>